<reference evidence="2" key="1">
    <citation type="journal article" date="2023" name="Front. Plant Sci.">
        <title>Chromosomal-level genome assembly of Melastoma candidum provides insights into trichome evolution.</title>
        <authorList>
            <person name="Zhong Y."/>
            <person name="Wu W."/>
            <person name="Sun C."/>
            <person name="Zou P."/>
            <person name="Liu Y."/>
            <person name="Dai S."/>
            <person name="Zhou R."/>
        </authorList>
    </citation>
    <scope>NUCLEOTIDE SEQUENCE [LARGE SCALE GENOMIC DNA]</scope>
</reference>
<proteinExistence type="predicted"/>
<comment type="caution">
    <text evidence="1">The sequence shown here is derived from an EMBL/GenBank/DDBJ whole genome shotgun (WGS) entry which is preliminary data.</text>
</comment>
<evidence type="ECO:0000313" key="1">
    <source>
        <dbReference type="EMBL" id="KAI4373073.1"/>
    </source>
</evidence>
<protein>
    <submittedName>
        <fullName evidence="1">Uncharacterized protein</fullName>
    </submittedName>
</protein>
<dbReference type="EMBL" id="CM042883">
    <property type="protein sequence ID" value="KAI4373073.1"/>
    <property type="molecule type" value="Genomic_DNA"/>
</dbReference>
<accession>A0ACB9R3J0</accession>
<sequence>MDVSVCPLKFLPRDPNEDLHGIIRDQCDPLLKHEEEEEEEKAEGGVSEVGLIRSGLCLRVNFAERRRKYDAMARLDFSEDQATFTSGGYQPITDIWDMDSEEEHLISQHVQQRSNSKVRSIIEACRRMLGFAL</sequence>
<organism evidence="1 2">
    <name type="scientific">Melastoma candidum</name>
    <dbReference type="NCBI Taxonomy" id="119954"/>
    <lineage>
        <taxon>Eukaryota</taxon>
        <taxon>Viridiplantae</taxon>
        <taxon>Streptophyta</taxon>
        <taxon>Embryophyta</taxon>
        <taxon>Tracheophyta</taxon>
        <taxon>Spermatophyta</taxon>
        <taxon>Magnoliopsida</taxon>
        <taxon>eudicotyledons</taxon>
        <taxon>Gunneridae</taxon>
        <taxon>Pentapetalae</taxon>
        <taxon>rosids</taxon>
        <taxon>malvids</taxon>
        <taxon>Myrtales</taxon>
        <taxon>Melastomataceae</taxon>
        <taxon>Melastomatoideae</taxon>
        <taxon>Melastomateae</taxon>
        <taxon>Melastoma</taxon>
    </lineage>
</organism>
<evidence type="ECO:0000313" key="2">
    <source>
        <dbReference type="Proteomes" id="UP001057402"/>
    </source>
</evidence>
<dbReference type="Proteomes" id="UP001057402">
    <property type="component" value="Chromosome 4"/>
</dbReference>
<keyword evidence="2" id="KW-1185">Reference proteome</keyword>
<name>A0ACB9R3J0_9MYRT</name>
<gene>
    <name evidence="1" type="ORF">MLD38_011236</name>
</gene>